<organism evidence="1">
    <name type="scientific">Mesocestoides corti</name>
    <name type="common">Flatworm</name>
    <dbReference type="NCBI Taxonomy" id="53468"/>
    <lineage>
        <taxon>Eukaryota</taxon>
        <taxon>Metazoa</taxon>
        <taxon>Spiralia</taxon>
        <taxon>Lophotrochozoa</taxon>
        <taxon>Platyhelminthes</taxon>
        <taxon>Cestoda</taxon>
        <taxon>Eucestoda</taxon>
        <taxon>Cyclophyllidea</taxon>
        <taxon>Mesocestoididae</taxon>
        <taxon>Mesocestoides</taxon>
    </lineage>
</organism>
<reference evidence="1" key="1">
    <citation type="submission" date="2019-11" db="UniProtKB">
        <authorList>
            <consortium name="WormBaseParasite"/>
        </authorList>
    </citation>
    <scope>IDENTIFICATION</scope>
</reference>
<sequence length="333" mass="36602">MISNLVPPRLQSGVALDDYFCQFVRPLLVPAHLGLIDGFRCCCDAFMRFNGQELGHISAQWNSVFEGILLVKQRPDSFFRRSSSTRSTDLVGVVLLERCSVRLVVDADVRNAFQIEFKFGEPPLLLAARSAEEAKVWCGHIAAAGLTELSARRAQLREELLRITGKDPLDPLTSALPPLPATSDADELNVTGLELQLSLIAEKVSSARGPEPSLRITVAVKDAGEAQTWNVVAETEIETSICPTFLKTIKLSSEKYSKSSHIQFRLLEFKDLRSSVARVVSSAETTVEALSSSTVLDLPMSGVDASNRPTGQRYRLVLQVNQRFSTLPDENVS</sequence>
<protein>
    <submittedName>
        <fullName evidence="1">PH domain-containing protein</fullName>
    </submittedName>
</protein>
<accession>A0A5K3G256</accession>
<dbReference type="AlphaFoldDB" id="A0A5K3G256"/>
<evidence type="ECO:0000313" key="1">
    <source>
        <dbReference type="WBParaSite" id="MCU_012203-RA"/>
    </source>
</evidence>
<dbReference type="SUPFAM" id="SSF50729">
    <property type="entry name" value="PH domain-like"/>
    <property type="match status" value="1"/>
</dbReference>
<proteinExistence type="predicted"/>
<dbReference type="WBParaSite" id="MCU_012203-RA">
    <property type="protein sequence ID" value="MCU_012203-RA"/>
    <property type="gene ID" value="MCU_012203"/>
</dbReference>
<name>A0A5K3G256_MESCO</name>